<dbReference type="OrthoDB" id="386304at2"/>
<gene>
    <name evidence="2" type="ORF">PSSA1_v1c4490</name>
</gene>
<dbReference type="AlphaFoldDB" id="A0A421NXA0"/>
<feature type="transmembrane region" description="Helical" evidence="1">
    <location>
        <begin position="12"/>
        <end position="32"/>
    </location>
</feature>
<keyword evidence="1" id="KW-0472">Membrane</keyword>
<organism evidence="2 3">
    <name type="scientific">Candidatus Phytoplasma solani</name>
    <dbReference type="NCBI Taxonomy" id="69896"/>
    <lineage>
        <taxon>Bacteria</taxon>
        <taxon>Bacillati</taxon>
        <taxon>Mycoplasmatota</taxon>
        <taxon>Mollicutes</taxon>
        <taxon>Acholeplasmatales</taxon>
        <taxon>Acholeplasmataceae</taxon>
        <taxon>Candidatus Phytoplasma</taxon>
        <taxon>16SrXII (Stolbur group)</taxon>
    </lineage>
</organism>
<protein>
    <submittedName>
        <fullName evidence="2">Uncharacterized protein</fullName>
    </submittedName>
</protein>
<sequence>MKTKLTKKQKIIIIITTFLLFVVGLFLILKLIHKPTATPPIEKTFTYDNNQTYEQNLENWKNQCYFKAGTTYTAKEIREKLGRSDRTVYCLDDGGVGWYNDYQFNLFSTEEDNFKLHYAYNTGWGWFLDKWYFYLPGTSRPGYNSSSDRGKSLLLGRSGSNFSIRFHIYVDTTPPPTKPNN</sequence>
<proteinExistence type="predicted"/>
<comment type="caution">
    <text evidence="2">The sequence shown here is derived from an EMBL/GenBank/DDBJ whole genome shotgun (WGS) entry which is preliminary data.</text>
</comment>
<dbReference type="RefSeq" id="WP_122225527.1">
    <property type="nucleotide sequence ID" value="NZ_MPBG01000006.1"/>
</dbReference>
<dbReference type="Proteomes" id="UP000283896">
    <property type="component" value="Unassembled WGS sequence"/>
</dbReference>
<reference evidence="3" key="1">
    <citation type="submission" date="2016-11" db="EMBL/GenBank/DDBJ databases">
        <title>Genome sequence of Candidatus Phytoplasma solani strain SA-1.</title>
        <authorList>
            <person name="Haryono M."/>
            <person name="Samarzija I."/>
            <person name="Seruga Music M."/>
            <person name="Hogenhout S."/>
            <person name="Kuo C.-H."/>
        </authorList>
    </citation>
    <scope>NUCLEOTIDE SEQUENCE [LARGE SCALE GENOMIC DNA]</scope>
    <source>
        <strain evidence="3">SA-1</strain>
    </source>
</reference>
<evidence type="ECO:0000256" key="1">
    <source>
        <dbReference type="SAM" id="Phobius"/>
    </source>
</evidence>
<keyword evidence="1" id="KW-0812">Transmembrane</keyword>
<keyword evidence="1" id="KW-1133">Transmembrane helix</keyword>
<accession>A0A421NXA0</accession>
<evidence type="ECO:0000313" key="2">
    <source>
        <dbReference type="EMBL" id="RMI88626.1"/>
    </source>
</evidence>
<evidence type="ECO:0000313" key="3">
    <source>
        <dbReference type="Proteomes" id="UP000283896"/>
    </source>
</evidence>
<name>A0A421NXA0_9MOLU</name>
<keyword evidence="3" id="KW-1185">Reference proteome</keyword>
<dbReference type="EMBL" id="MPBG01000006">
    <property type="protein sequence ID" value="RMI88626.1"/>
    <property type="molecule type" value="Genomic_DNA"/>
</dbReference>